<dbReference type="InterPro" id="IPR001647">
    <property type="entry name" value="HTH_TetR"/>
</dbReference>
<reference evidence="4 5" key="1">
    <citation type="submission" date="2018-03" db="EMBL/GenBank/DDBJ databases">
        <title>Adhaeribacter sp. HMF7605 Genome sequencing and assembly.</title>
        <authorList>
            <person name="Kang H."/>
            <person name="Kang J."/>
            <person name="Cha I."/>
            <person name="Kim H."/>
            <person name="Joh K."/>
        </authorList>
    </citation>
    <scope>NUCLEOTIDE SEQUENCE [LARGE SCALE GENOMIC DNA]</scope>
    <source>
        <strain evidence="4 5">HMF7605</strain>
    </source>
</reference>
<keyword evidence="5" id="KW-1185">Reference proteome</keyword>
<dbReference type="Gene3D" id="1.10.357.10">
    <property type="entry name" value="Tetracycline Repressor, domain 2"/>
    <property type="match status" value="1"/>
</dbReference>
<sequence>MNATVKINLNHKSYLRNPEETILGQKIVSESIRLIDQLGFEEFTFKKLAHEISSTEASVYRYFENKHKLLVYLVSWYWVWLDYQITFQTNNISDAAQRLRIIIRILAEASLNNLQTSYMDEAALHRIVIADAAKAYLTKGVDADNKDQLFREYKTLCKKIAAILLELAPGYPYPHALISTVMEATHQQTYFVQHLPSLTDIKSGENVTGKVADFLEQLVFAAITNYKI</sequence>
<gene>
    <name evidence="4" type="ORF">AHMF7605_09760</name>
</gene>
<dbReference type="Pfam" id="PF00440">
    <property type="entry name" value="TetR_N"/>
    <property type="match status" value="1"/>
</dbReference>
<dbReference type="PROSITE" id="PS50977">
    <property type="entry name" value="HTH_TETR_2"/>
    <property type="match status" value="1"/>
</dbReference>
<protein>
    <submittedName>
        <fullName evidence="4">TetR family transcriptional regulator</fullName>
    </submittedName>
</protein>
<organism evidence="4 5">
    <name type="scientific">Adhaeribacter arboris</name>
    <dbReference type="NCBI Taxonomy" id="2072846"/>
    <lineage>
        <taxon>Bacteria</taxon>
        <taxon>Pseudomonadati</taxon>
        <taxon>Bacteroidota</taxon>
        <taxon>Cytophagia</taxon>
        <taxon>Cytophagales</taxon>
        <taxon>Hymenobacteraceae</taxon>
        <taxon>Adhaeribacter</taxon>
    </lineage>
</organism>
<dbReference type="RefSeq" id="WP_106928757.1">
    <property type="nucleotide sequence ID" value="NZ_PYFT01000001.1"/>
</dbReference>
<dbReference type="OrthoDB" id="649282at2"/>
<dbReference type="GO" id="GO:0003677">
    <property type="term" value="F:DNA binding"/>
    <property type="evidence" value="ECO:0007669"/>
    <property type="project" value="UniProtKB-UniRule"/>
</dbReference>
<comment type="caution">
    <text evidence="4">The sequence shown here is derived from an EMBL/GenBank/DDBJ whole genome shotgun (WGS) entry which is preliminary data.</text>
</comment>
<evidence type="ECO:0000313" key="5">
    <source>
        <dbReference type="Proteomes" id="UP000240357"/>
    </source>
</evidence>
<proteinExistence type="predicted"/>
<dbReference type="SUPFAM" id="SSF46689">
    <property type="entry name" value="Homeodomain-like"/>
    <property type="match status" value="1"/>
</dbReference>
<dbReference type="AlphaFoldDB" id="A0A2T2YE46"/>
<keyword evidence="1 2" id="KW-0238">DNA-binding</keyword>
<evidence type="ECO:0000259" key="3">
    <source>
        <dbReference type="PROSITE" id="PS50977"/>
    </source>
</evidence>
<feature type="DNA-binding region" description="H-T-H motif" evidence="2">
    <location>
        <begin position="44"/>
        <end position="63"/>
    </location>
</feature>
<feature type="domain" description="HTH tetR-type" evidence="3">
    <location>
        <begin position="21"/>
        <end position="81"/>
    </location>
</feature>
<accession>A0A2T2YE46</accession>
<evidence type="ECO:0000313" key="4">
    <source>
        <dbReference type="EMBL" id="PSR53786.1"/>
    </source>
</evidence>
<dbReference type="InterPro" id="IPR009057">
    <property type="entry name" value="Homeodomain-like_sf"/>
</dbReference>
<evidence type="ECO:0000256" key="2">
    <source>
        <dbReference type="PROSITE-ProRule" id="PRU00335"/>
    </source>
</evidence>
<name>A0A2T2YE46_9BACT</name>
<dbReference type="EMBL" id="PYFT01000001">
    <property type="protein sequence ID" value="PSR53786.1"/>
    <property type="molecule type" value="Genomic_DNA"/>
</dbReference>
<evidence type="ECO:0000256" key="1">
    <source>
        <dbReference type="ARBA" id="ARBA00023125"/>
    </source>
</evidence>
<dbReference type="Proteomes" id="UP000240357">
    <property type="component" value="Unassembled WGS sequence"/>
</dbReference>